<dbReference type="PANTHER" id="PTHR11908:SF132">
    <property type="entry name" value="ALDEHYDE OXIDASE 1-RELATED"/>
    <property type="match status" value="1"/>
</dbReference>
<dbReference type="SUPFAM" id="SSF56003">
    <property type="entry name" value="Molybdenum cofactor-binding domain"/>
    <property type="match status" value="1"/>
</dbReference>
<dbReference type="AlphaFoldDB" id="A0A6J4PID2"/>
<dbReference type="InterPro" id="IPR000674">
    <property type="entry name" value="Ald_Oxase/Xan_DH_a/b"/>
</dbReference>
<reference evidence="4" key="1">
    <citation type="submission" date="2020-02" db="EMBL/GenBank/DDBJ databases">
        <authorList>
            <person name="Meier V. D."/>
        </authorList>
    </citation>
    <scope>NUCLEOTIDE SEQUENCE</scope>
    <source>
        <strain evidence="4">AVDCRST_MAG82</strain>
    </source>
</reference>
<dbReference type="InterPro" id="IPR008274">
    <property type="entry name" value="AldOxase/xan_DH_MoCoBD1"/>
</dbReference>
<dbReference type="InterPro" id="IPR016208">
    <property type="entry name" value="Ald_Oxase/xanthine_DH-like"/>
</dbReference>
<feature type="domain" description="Aldehyde oxidase/xanthine dehydrogenase a/b hammerhead" evidence="3">
    <location>
        <begin position="23"/>
        <end position="139"/>
    </location>
</feature>
<dbReference type="InterPro" id="IPR036856">
    <property type="entry name" value="Ald_Oxase/Xan_DH_a/b_sf"/>
</dbReference>
<dbReference type="Pfam" id="PF02738">
    <property type="entry name" value="MoCoBD_1"/>
    <property type="match status" value="1"/>
</dbReference>
<protein>
    <submittedName>
        <fullName evidence="4">Aerobic carbon monoxide dehydrogenase (Quinone), large chain</fullName>
        <ecNumber evidence="4">1.2.5.3</ecNumber>
    </submittedName>
</protein>
<evidence type="ECO:0000313" key="4">
    <source>
        <dbReference type="EMBL" id="CAA9416836.1"/>
    </source>
</evidence>
<evidence type="ECO:0000259" key="3">
    <source>
        <dbReference type="SMART" id="SM01008"/>
    </source>
</evidence>
<dbReference type="GO" id="GO:0008805">
    <property type="term" value="F:carbon-monoxide oxygenase activity"/>
    <property type="evidence" value="ECO:0007669"/>
    <property type="project" value="UniProtKB-EC"/>
</dbReference>
<organism evidence="4">
    <name type="scientific">uncultured Rubrobacteraceae bacterium</name>
    <dbReference type="NCBI Taxonomy" id="349277"/>
    <lineage>
        <taxon>Bacteria</taxon>
        <taxon>Bacillati</taxon>
        <taxon>Actinomycetota</taxon>
        <taxon>Rubrobacteria</taxon>
        <taxon>Rubrobacterales</taxon>
        <taxon>Rubrobacteraceae</taxon>
        <taxon>environmental samples</taxon>
    </lineage>
</organism>
<dbReference type="GO" id="GO:0005506">
    <property type="term" value="F:iron ion binding"/>
    <property type="evidence" value="ECO:0007669"/>
    <property type="project" value="InterPro"/>
</dbReference>
<dbReference type="SMART" id="SM01008">
    <property type="entry name" value="Ald_Xan_dh_C"/>
    <property type="match status" value="1"/>
</dbReference>
<dbReference type="Gene3D" id="3.30.365.10">
    <property type="entry name" value="Aldehyde oxidase/xanthine dehydrogenase, molybdopterin binding domain"/>
    <property type="match status" value="4"/>
</dbReference>
<dbReference type="InterPro" id="IPR037165">
    <property type="entry name" value="AldOxase/xan_DH_Mopterin-bd_sf"/>
</dbReference>
<dbReference type="EMBL" id="CADCVA010000159">
    <property type="protein sequence ID" value="CAA9416836.1"/>
    <property type="molecule type" value="Genomic_DNA"/>
</dbReference>
<name>A0A6J4PID2_9ACTN</name>
<dbReference type="EC" id="1.2.5.3" evidence="4"/>
<accession>A0A6J4PID2</accession>
<evidence type="ECO:0000256" key="2">
    <source>
        <dbReference type="ARBA" id="ARBA00023002"/>
    </source>
</evidence>
<dbReference type="Pfam" id="PF20256">
    <property type="entry name" value="MoCoBD_2"/>
    <property type="match status" value="1"/>
</dbReference>
<dbReference type="SUPFAM" id="SSF54665">
    <property type="entry name" value="CO dehydrogenase molybdoprotein N-domain-like"/>
    <property type="match status" value="1"/>
</dbReference>
<dbReference type="Pfam" id="PF01315">
    <property type="entry name" value="Ald_Xan_dh_C"/>
    <property type="match status" value="1"/>
</dbReference>
<keyword evidence="2 4" id="KW-0560">Oxidoreductase</keyword>
<dbReference type="InterPro" id="IPR046867">
    <property type="entry name" value="AldOxase/xan_DH_MoCoBD2"/>
</dbReference>
<proteinExistence type="predicted"/>
<dbReference type="PANTHER" id="PTHR11908">
    <property type="entry name" value="XANTHINE DEHYDROGENASE"/>
    <property type="match status" value="1"/>
</dbReference>
<sequence>MTETARRYMGNSVPRKEDAVLLAGRATFTDDIRLPGMLHLAVLRSPHAHARITAIDTAAARELPGVVAVFTGDDLADEWAIGVPCGWPVTEDINVPDHWPLARGEVNHVGEGVAVVVAEDRYKAQDALEYVDVDYDPLPAVVDVERALEDGSPLAHEQFGTNECYTWPLATGDIDEAFEKADVVVKGRYLQQRLLPSAIEPRAVVATSEPATGGFVMYTSTQVPHFVKDILPAICGLPDTSLRVVAPDVGGAFGSKLNVYAEEALALALTRTLGVPIKWVEDRTENYIATTHGRGQVQHIELAATNEGKILGMKVRLLADMGAYLQLLTPGIAVLGAFTYPGLYTFDAYSFECVGVFTNLTPTDAYRGAGRSEAAYAHERIMDDLARELDMDPAELRLKNLMPAFDEPTPTPAGVMYDSGDYETCMRRALELAGYGELRAEQQRRRESGDIRQLGIGIGNFTESGGLSPSKVAAGVRLQSGGWEAATVRMRASGRVEVVTGTSPHGQGHVTSWSQIAADALGVDVDDVEVFHGDTAMAPYGRDTYGSRSLPVGGVAVHLAADKVIEKGKKVAAHMLEAAEEDIGFEGGRFSVAGSPDTSVTIQQVAGAAYLADDLPEGMEPLLSADHVFDPPNFTWPYGTHVCAVEVDTETGKVEISRYVAVDDCGPVVNPAIVDGQLHGGIAQGIAQALYEEALYDEEGNPLTTTMVDYMIPGAPEIPNFILDRTEVPSPTNPMGVKGIGESGAIASQPAVLNAVVDALSHEGVTHIDMPASPARVWQALQRARNPA</sequence>
<keyword evidence="1" id="KW-0500">Molybdenum</keyword>
<gene>
    <name evidence="4" type="ORF">AVDCRST_MAG82-1163</name>
</gene>
<dbReference type="Gene3D" id="3.90.1170.50">
    <property type="entry name" value="Aldehyde oxidase/xanthine dehydrogenase, a/b hammerhead"/>
    <property type="match status" value="1"/>
</dbReference>
<evidence type="ECO:0000256" key="1">
    <source>
        <dbReference type="ARBA" id="ARBA00022505"/>
    </source>
</evidence>